<proteinExistence type="predicted"/>
<dbReference type="AlphaFoldDB" id="A0A1V9FGG7"/>
<dbReference type="EMBL" id="LWBP01000195">
    <property type="protein sequence ID" value="OQP57367.1"/>
    <property type="molecule type" value="Genomic_DNA"/>
</dbReference>
<feature type="chain" id="PRO_5013093925" evidence="2">
    <location>
        <begin position="21"/>
        <end position="59"/>
    </location>
</feature>
<keyword evidence="2" id="KW-0732">Signal</keyword>
<accession>A0A1V9FGG7</accession>
<reference evidence="4" key="1">
    <citation type="submission" date="2016-04" db="EMBL/GenBank/DDBJ databases">
        <authorList>
            <person name="Chen L."/>
            <person name="Zhuang W."/>
            <person name="Wang G."/>
        </authorList>
    </citation>
    <scope>NUCLEOTIDE SEQUENCE [LARGE SCALE GENOMIC DNA]</scope>
    <source>
        <strain evidence="4">208</strain>
    </source>
</reference>
<evidence type="ECO:0000256" key="1">
    <source>
        <dbReference type="SAM" id="MobiDB-lite"/>
    </source>
</evidence>
<dbReference type="Proteomes" id="UP000192276">
    <property type="component" value="Unassembled WGS sequence"/>
</dbReference>
<feature type="signal peptide" evidence="2">
    <location>
        <begin position="1"/>
        <end position="20"/>
    </location>
</feature>
<organism evidence="3 4">
    <name type="scientific">Niastella populi</name>
    <dbReference type="NCBI Taxonomy" id="550983"/>
    <lineage>
        <taxon>Bacteria</taxon>
        <taxon>Pseudomonadati</taxon>
        <taxon>Bacteroidota</taxon>
        <taxon>Chitinophagia</taxon>
        <taxon>Chitinophagales</taxon>
        <taxon>Chitinophagaceae</taxon>
        <taxon>Niastella</taxon>
    </lineage>
</organism>
<keyword evidence="4" id="KW-1185">Reference proteome</keyword>
<feature type="region of interest" description="Disordered" evidence="1">
    <location>
        <begin position="22"/>
        <end position="42"/>
    </location>
</feature>
<protein>
    <submittedName>
        <fullName evidence="3">Uncharacterized protein</fullName>
    </submittedName>
</protein>
<comment type="caution">
    <text evidence="3">The sequence shown here is derived from an EMBL/GenBank/DDBJ whole genome shotgun (WGS) entry which is preliminary data.</text>
</comment>
<gene>
    <name evidence="3" type="ORF">A4R26_25075</name>
</gene>
<evidence type="ECO:0000313" key="3">
    <source>
        <dbReference type="EMBL" id="OQP57367.1"/>
    </source>
</evidence>
<name>A0A1V9FGG7_9BACT</name>
<evidence type="ECO:0000313" key="4">
    <source>
        <dbReference type="Proteomes" id="UP000192276"/>
    </source>
</evidence>
<dbReference type="RefSeq" id="WP_081167940.1">
    <property type="nucleotide sequence ID" value="NZ_LWBP01000195.1"/>
</dbReference>
<sequence>MKKVFLLATAALLMSAVAFSNDGDKYKKKGDKAKTEKKCPKPCPTPCPPCCDKDKCDKS</sequence>
<evidence type="ECO:0000256" key="2">
    <source>
        <dbReference type="SAM" id="SignalP"/>
    </source>
</evidence>